<evidence type="ECO:0000256" key="4">
    <source>
        <dbReference type="ARBA" id="ARBA00022823"/>
    </source>
</evidence>
<dbReference type="Gene3D" id="2.40.50.100">
    <property type="match status" value="1"/>
</dbReference>
<dbReference type="InterPro" id="IPR000089">
    <property type="entry name" value="Biotin_lipoyl"/>
</dbReference>
<evidence type="ECO:0000259" key="9">
    <source>
        <dbReference type="PROSITE" id="PS51826"/>
    </source>
</evidence>
<dbReference type="Pfam" id="PF00198">
    <property type="entry name" value="2-oxoacid_dh"/>
    <property type="match status" value="1"/>
</dbReference>
<name>A0A2W0H7Q3_9BACI</name>
<dbReference type="Pfam" id="PF00364">
    <property type="entry name" value="Biotin_lipoyl"/>
    <property type="match status" value="1"/>
</dbReference>
<keyword evidence="11" id="KW-1185">Reference proteome</keyword>
<feature type="domain" description="Peripheral subunit-binding (PSBD)" evidence="9">
    <location>
        <begin position="122"/>
        <end position="159"/>
    </location>
</feature>
<dbReference type="AlphaFoldDB" id="A0A2W0H7Q3"/>
<dbReference type="Gene3D" id="3.30.559.10">
    <property type="entry name" value="Chloramphenicol acetyltransferase-like domain"/>
    <property type="match status" value="1"/>
</dbReference>
<comment type="similarity">
    <text evidence="2 6">Belongs to the 2-oxoacid dehydrogenase family.</text>
</comment>
<dbReference type="RefSeq" id="WP_110517395.1">
    <property type="nucleotide sequence ID" value="NZ_PDOF01000001.1"/>
</dbReference>
<evidence type="ECO:0000256" key="2">
    <source>
        <dbReference type="ARBA" id="ARBA00007317"/>
    </source>
</evidence>
<dbReference type="PROSITE" id="PS00189">
    <property type="entry name" value="LIPOYL"/>
    <property type="match status" value="1"/>
</dbReference>
<dbReference type="PROSITE" id="PS50968">
    <property type="entry name" value="BIOTINYL_LIPOYL"/>
    <property type="match status" value="1"/>
</dbReference>
<protein>
    <recommendedName>
        <fullName evidence="6">Dihydrolipoamide acetyltransferase component of pyruvate dehydrogenase complex</fullName>
        <ecNumber evidence="6">2.3.1.-</ecNumber>
    </recommendedName>
</protein>
<comment type="cofactor">
    <cofactor evidence="1 6">
        <name>(R)-lipoate</name>
        <dbReference type="ChEBI" id="CHEBI:83088"/>
    </cofactor>
</comment>
<dbReference type="PANTHER" id="PTHR43178">
    <property type="entry name" value="DIHYDROLIPOAMIDE ACETYLTRANSFERASE COMPONENT OF PYRUVATE DEHYDROGENASE COMPLEX"/>
    <property type="match status" value="1"/>
</dbReference>
<dbReference type="Proteomes" id="UP000248066">
    <property type="component" value="Unassembled WGS sequence"/>
</dbReference>
<reference evidence="10 11" key="1">
    <citation type="submission" date="2017-10" db="EMBL/GenBank/DDBJ databases">
        <title>Bacillus sp. nov., a halophilic bacterium isolated from a Yangshapao Lake.</title>
        <authorList>
            <person name="Wang H."/>
        </authorList>
    </citation>
    <scope>NUCLEOTIDE SEQUENCE [LARGE SCALE GENOMIC DNA]</scope>
    <source>
        <strain evidence="10 11">YSP-3</strain>
    </source>
</reference>
<comment type="caution">
    <text evidence="10">The sequence shown here is derived from an EMBL/GenBank/DDBJ whole genome shotgun (WGS) entry which is preliminary data.</text>
</comment>
<feature type="domain" description="Lipoyl-binding" evidence="8">
    <location>
        <begin position="1"/>
        <end position="76"/>
    </location>
</feature>
<dbReference type="GO" id="GO:0016407">
    <property type="term" value="F:acetyltransferase activity"/>
    <property type="evidence" value="ECO:0007669"/>
    <property type="project" value="TreeGrafter"/>
</dbReference>
<dbReference type="OrthoDB" id="9805770at2"/>
<proteinExistence type="inferred from homology"/>
<evidence type="ECO:0000256" key="5">
    <source>
        <dbReference type="ARBA" id="ARBA00023315"/>
    </source>
</evidence>
<organism evidence="10 11">
    <name type="scientific">Alteribacter lacisalsi</name>
    <dbReference type="NCBI Taxonomy" id="2045244"/>
    <lineage>
        <taxon>Bacteria</taxon>
        <taxon>Bacillati</taxon>
        <taxon>Bacillota</taxon>
        <taxon>Bacilli</taxon>
        <taxon>Bacillales</taxon>
        <taxon>Bacillaceae</taxon>
        <taxon>Alteribacter</taxon>
    </lineage>
</organism>
<evidence type="ECO:0000259" key="8">
    <source>
        <dbReference type="PROSITE" id="PS50968"/>
    </source>
</evidence>
<dbReference type="EMBL" id="PDOF01000001">
    <property type="protein sequence ID" value="PYZ97874.1"/>
    <property type="molecule type" value="Genomic_DNA"/>
</dbReference>
<evidence type="ECO:0000313" key="11">
    <source>
        <dbReference type="Proteomes" id="UP000248066"/>
    </source>
</evidence>
<dbReference type="InterPro" id="IPR004167">
    <property type="entry name" value="PSBD"/>
</dbReference>
<dbReference type="InterPro" id="IPR003016">
    <property type="entry name" value="2-oxoA_DH_lipoyl-BS"/>
</dbReference>
<dbReference type="GO" id="GO:0005737">
    <property type="term" value="C:cytoplasm"/>
    <property type="evidence" value="ECO:0007669"/>
    <property type="project" value="TreeGrafter"/>
</dbReference>
<evidence type="ECO:0000313" key="10">
    <source>
        <dbReference type="EMBL" id="PYZ97874.1"/>
    </source>
</evidence>
<dbReference type="InterPro" id="IPR050743">
    <property type="entry name" value="2-oxoacid_DH_E2_comp"/>
</dbReference>
<feature type="region of interest" description="Disordered" evidence="7">
    <location>
        <begin position="160"/>
        <end position="184"/>
    </location>
</feature>
<feature type="compositionally biased region" description="Basic and acidic residues" evidence="7">
    <location>
        <begin position="160"/>
        <end position="177"/>
    </location>
</feature>
<keyword evidence="3 6" id="KW-0808">Transferase</keyword>
<dbReference type="Pfam" id="PF02817">
    <property type="entry name" value="E3_binding"/>
    <property type="match status" value="1"/>
</dbReference>
<dbReference type="PROSITE" id="PS51826">
    <property type="entry name" value="PSBD"/>
    <property type="match status" value="1"/>
</dbReference>
<dbReference type="PANTHER" id="PTHR43178:SF5">
    <property type="entry name" value="LIPOAMIDE ACYLTRANSFERASE COMPONENT OF BRANCHED-CHAIN ALPHA-KETO ACID DEHYDROGENASE COMPLEX, MITOCHONDRIAL"/>
    <property type="match status" value="1"/>
</dbReference>
<evidence type="ECO:0000256" key="3">
    <source>
        <dbReference type="ARBA" id="ARBA00022679"/>
    </source>
</evidence>
<feature type="compositionally biased region" description="Basic and acidic residues" evidence="7">
    <location>
        <begin position="94"/>
        <end position="103"/>
    </location>
</feature>
<dbReference type="CDD" id="cd06849">
    <property type="entry name" value="lipoyl_domain"/>
    <property type="match status" value="1"/>
</dbReference>
<dbReference type="InterPro" id="IPR001078">
    <property type="entry name" value="2-oxoacid_DH_actylTfrase"/>
</dbReference>
<keyword evidence="4 6" id="KW-0450">Lipoyl</keyword>
<dbReference type="EC" id="2.3.1.-" evidence="6"/>
<keyword evidence="5 6" id="KW-0012">Acyltransferase</keyword>
<dbReference type="GO" id="GO:0031405">
    <property type="term" value="F:lipoic acid binding"/>
    <property type="evidence" value="ECO:0007669"/>
    <property type="project" value="TreeGrafter"/>
</dbReference>
<evidence type="ECO:0000256" key="6">
    <source>
        <dbReference type="RuleBase" id="RU003423"/>
    </source>
</evidence>
<dbReference type="FunFam" id="3.30.559.10:FF:000007">
    <property type="entry name" value="Dihydrolipoamide acetyltransferase component of pyruvate dehydrogenase complex"/>
    <property type="match status" value="1"/>
</dbReference>
<evidence type="ECO:0000256" key="7">
    <source>
        <dbReference type="SAM" id="MobiDB-lite"/>
    </source>
</evidence>
<dbReference type="SUPFAM" id="SSF51230">
    <property type="entry name" value="Single hybrid motif"/>
    <property type="match status" value="1"/>
</dbReference>
<feature type="region of interest" description="Disordered" evidence="7">
    <location>
        <begin position="80"/>
        <end position="103"/>
    </location>
</feature>
<evidence type="ECO:0000256" key="1">
    <source>
        <dbReference type="ARBA" id="ARBA00001938"/>
    </source>
</evidence>
<dbReference type="SUPFAM" id="SSF52777">
    <property type="entry name" value="CoA-dependent acyltransferases"/>
    <property type="match status" value="1"/>
</dbReference>
<sequence length="420" mass="46297">MVEVKLHDVGEGMTEGEITQYLVSVGDSVKVDQPLVEVQTDKVSAELPSPVAGTVKAIKAEVGEVVTVGTTVIVLEKAGSREEQQSGAGKRAQVKSDMRKEQTSFKMRIEKSRPAEGTGRVLATPYTRRIALENNIDIEQVKGTGPAGRVTDEDVYAYRDQKDSSVPEEPEQREKEQQVTGHLPAVYETPESNMIPYRGRRKQIGKKMSHSLKTIPHVTHFDEVDLTNLIRLRDELKEETGSAPGAAAFFIKALAIALKDYPVFNAVLHEEKEQIELKKEYNIGLAADTEDGLIVPVVHHTERLSIAEIHTEIKRVLNLAKENNLTKKELSGGTFTVSNVGPLGSIGATPVINEPETALIAFHKTKKMPVVRNDEIVIRSMMNLSMSFDHRVADGAAAVAFTNRFAQLIENPAKMMLEMV</sequence>
<dbReference type="InterPro" id="IPR036625">
    <property type="entry name" value="E3-bd_dom_sf"/>
</dbReference>
<dbReference type="SUPFAM" id="SSF47005">
    <property type="entry name" value="Peripheral subunit-binding domain of 2-oxo acid dehydrogenase complex"/>
    <property type="match status" value="1"/>
</dbReference>
<dbReference type="InterPro" id="IPR011053">
    <property type="entry name" value="Single_hybrid_motif"/>
</dbReference>
<gene>
    <name evidence="10" type="ORF">CR205_04580</name>
</gene>
<dbReference type="InterPro" id="IPR023213">
    <property type="entry name" value="CAT-like_dom_sf"/>
</dbReference>
<dbReference type="Gene3D" id="4.10.320.10">
    <property type="entry name" value="E3-binding domain"/>
    <property type="match status" value="1"/>
</dbReference>
<accession>A0A2W0H7Q3</accession>